<dbReference type="EMBL" id="CAEZXS010000186">
    <property type="protein sequence ID" value="CAB4709172.1"/>
    <property type="molecule type" value="Genomic_DNA"/>
</dbReference>
<name>A0A6J6QF96_9ZZZZ</name>
<gene>
    <name evidence="1" type="ORF">UFOPK2582_01339</name>
</gene>
<reference evidence="1" key="1">
    <citation type="submission" date="2020-05" db="EMBL/GenBank/DDBJ databases">
        <authorList>
            <person name="Chiriac C."/>
            <person name="Salcher M."/>
            <person name="Ghai R."/>
            <person name="Kavagutti S V."/>
        </authorList>
    </citation>
    <scope>NUCLEOTIDE SEQUENCE</scope>
</reference>
<sequence>MLELAEKLNQPVSLQLWGPEGTLSNSAAHIEVLQAQLASEHVRIDEVPVNLDAIEDIERVAGELIAWPIESLS</sequence>
<evidence type="ECO:0000313" key="1">
    <source>
        <dbReference type="EMBL" id="CAB4709172.1"/>
    </source>
</evidence>
<protein>
    <submittedName>
        <fullName evidence="1">Unannotated protein</fullName>
    </submittedName>
</protein>
<organism evidence="1">
    <name type="scientific">freshwater metagenome</name>
    <dbReference type="NCBI Taxonomy" id="449393"/>
    <lineage>
        <taxon>unclassified sequences</taxon>
        <taxon>metagenomes</taxon>
        <taxon>ecological metagenomes</taxon>
    </lineage>
</organism>
<proteinExistence type="predicted"/>
<dbReference type="AlphaFoldDB" id="A0A6J6QF96"/>
<accession>A0A6J6QF96</accession>